<dbReference type="EMBL" id="NCVQ01000005">
    <property type="protein sequence ID" value="PWZ28239.1"/>
    <property type="molecule type" value="Genomic_DNA"/>
</dbReference>
<proteinExistence type="predicted"/>
<reference evidence="1" key="1">
    <citation type="journal article" date="2018" name="Nat. Genet.">
        <title>Extensive intraspecific gene order and gene structural variations between Mo17 and other maize genomes.</title>
        <authorList>
            <person name="Sun S."/>
            <person name="Zhou Y."/>
            <person name="Chen J."/>
            <person name="Shi J."/>
            <person name="Zhao H."/>
            <person name="Zhao H."/>
            <person name="Song W."/>
            <person name="Zhang M."/>
            <person name="Cui Y."/>
            <person name="Dong X."/>
            <person name="Liu H."/>
            <person name="Ma X."/>
            <person name="Jiao Y."/>
            <person name="Wang B."/>
            <person name="Wei X."/>
            <person name="Stein J.C."/>
            <person name="Glaubitz J.C."/>
            <person name="Lu F."/>
            <person name="Yu G."/>
            <person name="Liang C."/>
            <person name="Fengler K."/>
            <person name="Li B."/>
            <person name="Rafalski A."/>
            <person name="Schnable P.S."/>
            <person name="Ware D.H."/>
            <person name="Buckler E.S."/>
            <person name="Lai J."/>
        </authorList>
    </citation>
    <scope>NUCLEOTIDE SEQUENCE [LARGE SCALE GENOMIC DNA]</scope>
    <source>
        <tissue evidence="1">Seedling</tissue>
    </source>
</reference>
<comment type="caution">
    <text evidence="1">The sequence shown here is derived from an EMBL/GenBank/DDBJ whole genome shotgun (WGS) entry which is preliminary data.</text>
</comment>
<name>A0A3L6F588_MAIZE</name>
<organism evidence="1">
    <name type="scientific">Zea mays</name>
    <name type="common">Maize</name>
    <dbReference type="NCBI Taxonomy" id="4577"/>
    <lineage>
        <taxon>Eukaryota</taxon>
        <taxon>Viridiplantae</taxon>
        <taxon>Streptophyta</taxon>
        <taxon>Embryophyta</taxon>
        <taxon>Tracheophyta</taxon>
        <taxon>Spermatophyta</taxon>
        <taxon>Magnoliopsida</taxon>
        <taxon>Liliopsida</taxon>
        <taxon>Poales</taxon>
        <taxon>Poaceae</taxon>
        <taxon>PACMAD clade</taxon>
        <taxon>Panicoideae</taxon>
        <taxon>Andropogonodae</taxon>
        <taxon>Andropogoneae</taxon>
        <taxon>Tripsacinae</taxon>
        <taxon>Zea</taxon>
    </lineage>
</organism>
<sequence>MMSELRSFSLHVYCYWKLVNNLSKLLPLFLTKSIGVLLPKSAIKFERYLMDEILSIDADVSEVELGRRPALCQDKGCQSLTCISRSQRQRKVGDAVATREHNHQLLAYISTNGRVSGRQS</sequence>
<gene>
    <name evidence="1" type="ORF">Zm00014a_018233</name>
</gene>
<dbReference type="Proteomes" id="UP000251960">
    <property type="component" value="Chromosome 4"/>
</dbReference>
<accession>A0A3L6F588</accession>
<evidence type="ECO:0000313" key="1">
    <source>
        <dbReference type="EMBL" id="PWZ28239.1"/>
    </source>
</evidence>
<protein>
    <submittedName>
        <fullName evidence="1">Uncharacterized protein</fullName>
    </submittedName>
</protein>
<dbReference type="AlphaFoldDB" id="A0A3L6F588"/>